<comment type="caution">
    <text evidence="1">The sequence shown here is derived from an EMBL/GenBank/DDBJ whole genome shotgun (WGS) entry which is preliminary data.</text>
</comment>
<organism evidence="1 2">
    <name type="scientific">Scortum barcoo</name>
    <name type="common">barcoo grunter</name>
    <dbReference type="NCBI Taxonomy" id="214431"/>
    <lineage>
        <taxon>Eukaryota</taxon>
        <taxon>Metazoa</taxon>
        <taxon>Chordata</taxon>
        <taxon>Craniata</taxon>
        <taxon>Vertebrata</taxon>
        <taxon>Euteleostomi</taxon>
        <taxon>Actinopterygii</taxon>
        <taxon>Neopterygii</taxon>
        <taxon>Teleostei</taxon>
        <taxon>Neoteleostei</taxon>
        <taxon>Acanthomorphata</taxon>
        <taxon>Eupercaria</taxon>
        <taxon>Centrarchiformes</taxon>
        <taxon>Terapontoidei</taxon>
        <taxon>Terapontidae</taxon>
        <taxon>Scortum</taxon>
    </lineage>
</organism>
<gene>
    <name evidence="1" type="ORF">L3Q82_020370</name>
</gene>
<reference evidence="1" key="1">
    <citation type="submission" date="2022-04" db="EMBL/GenBank/DDBJ databases">
        <title>Jade perch genome.</title>
        <authorList>
            <person name="Chao B."/>
        </authorList>
    </citation>
    <scope>NUCLEOTIDE SEQUENCE</scope>
    <source>
        <strain evidence="1">CB-2022</strain>
    </source>
</reference>
<dbReference type="EMBL" id="CM041554">
    <property type="protein sequence ID" value="KAI3351527.1"/>
    <property type="molecule type" value="Genomic_DNA"/>
</dbReference>
<evidence type="ECO:0000313" key="2">
    <source>
        <dbReference type="Proteomes" id="UP000831701"/>
    </source>
</evidence>
<protein>
    <submittedName>
        <fullName evidence="1">Uncharacterized protein</fullName>
    </submittedName>
</protein>
<name>A0ACB8V7D7_9TELE</name>
<keyword evidence="2" id="KW-1185">Reference proteome</keyword>
<evidence type="ECO:0000313" key="1">
    <source>
        <dbReference type="EMBL" id="KAI3351527.1"/>
    </source>
</evidence>
<accession>A0ACB8V7D7</accession>
<sequence length="496" mass="55767">MDKIVRELSALGIIREEPSPITNSPIQAVKKPESAGGANGFFSLRLAKQSQGKTAFTHKGKAYVWQRLPQGYKNSPNVFQSAVMDVLKDLGATIYIDDVFIADDTEEEHLEKLQKRRKKEDPEGQPQAQWTWTATDQENLEKLKKAIQEAGRLEPRSLTARLVAEISCEDDDAMVRVNNEGGGMGTKATNARWGRWEDILLDPDLELGPTLPTTKKQQTTEVTQEEPYEWVLYTDGSKKGLDNTAYWGYILKQNEKEKHRQKGRVPGSAQVGEVTAILEGLLELGKRKVKRARIITDSHYCAQALKEDLTIWEENGFEGAKGKAVAHQDLWKKIAELRLTMNLDVVHQKAHGKEGAHWRGNDEVDRYVQQRRIVFVGIEKWDKTPKGKVVPKESVEEVVQAVHEALGHAGTMPTRKELEKQQLWVPGDQVRHILRDCEVCGRYDAGRRGQRVEGLTIKSTVPWGSVCMDVAGPMGVTGKKGEKYLLVLVDSMSGMW</sequence>
<proteinExistence type="predicted"/>
<dbReference type="Proteomes" id="UP000831701">
    <property type="component" value="Chromosome 24"/>
</dbReference>